<accession>A0A9P6WUJ7</accession>
<gene>
    <name evidence="1" type="ORF">G6F64_013932</name>
</gene>
<dbReference type="Proteomes" id="UP000716291">
    <property type="component" value="Unassembled WGS sequence"/>
</dbReference>
<dbReference type="EMBL" id="JAANQT010006803">
    <property type="protein sequence ID" value="KAG1290320.1"/>
    <property type="molecule type" value="Genomic_DNA"/>
</dbReference>
<dbReference type="Gene3D" id="3.60.10.10">
    <property type="entry name" value="Endonuclease/exonuclease/phosphatase"/>
    <property type="match status" value="1"/>
</dbReference>
<dbReference type="AlphaFoldDB" id="A0A9P6WUJ7"/>
<evidence type="ECO:0008006" key="3">
    <source>
        <dbReference type="Google" id="ProtNLM"/>
    </source>
</evidence>
<protein>
    <recommendedName>
        <fullName evidence="3">Endonuclease/exonuclease/phosphatase domain-containing protein</fullName>
    </recommendedName>
</protein>
<reference evidence="1" key="1">
    <citation type="journal article" date="2020" name="Microb. Genom.">
        <title>Genetic diversity of clinical and environmental Mucorales isolates obtained from an investigation of mucormycosis cases among solid organ transplant recipients.</title>
        <authorList>
            <person name="Nguyen M.H."/>
            <person name="Kaul D."/>
            <person name="Muto C."/>
            <person name="Cheng S.J."/>
            <person name="Richter R.A."/>
            <person name="Bruno V.M."/>
            <person name="Liu G."/>
            <person name="Beyhan S."/>
            <person name="Sundermann A.J."/>
            <person name="Mounaud S."/>
            <person name="Pasculle A.W."/>
            <person name="Nierman W.C."/>
            <person name="Driscoll E."/>
            <person name="Cumbie R."/>
            <person name="Clancy C.J."/>
            <person name="Dupont C.L."/>
        </authorList>
    </citation>
    <scope>NUCLEOTIDE SEQUENCE</scope>
    <source>
        <strain evidence="1">GL11</strain>
    </source>
</reference>
<sequence length="186" mass="21121">MKQLQYLTVYPLNLTPHNTTPSFAVTLMQDIVTVENGLTCWNTELAYGIPTYNAHTRFSSLTGNHYRSIIDLFLSTQELHNAHLRVHDDISLGSDHSPLTLSCLVPPPPALPNHPRLLWNLSRLSEHDCTYVQLFKDKIRPFLQLLQEYTSADGVYTSVRPDLDALTLQFNEIIQSSLDHRPAGRV</sequence>
<dbReference type="InterPro" id="IPR036691">
    <property type="entry name" value="Endo/exonu/phosph_ase_sf"/>
</dbReference>
<keyword evidence="2" id="KW-1185">Reference proteome</keyword>
<evidence type="ECO:0000313" key="1">
    <source>
        <dbReference type="EMBL" id="KAG1290320.1"/>
    </source>
</evidence>
<proteinExistence type="predicted"/>
<evidence type="ECO:0000313" key="2">
    <source>
        <dbReference type="Proteomes" id="UP000716291"/>
    </source>
</evidence>
<organism evidence="1 2">
    <name type="scientific">Rhizopus oryzae</name>
    <name type="common">Mucormycosis agent</name>
    <name type="synonym">Rhizopus arrhizus var. delemar</name>
    <dbReference type="NCBI Taxonomy" id="64495"/>
    <lineage>
        <taxon>Eukaryota</taxon>
        <taxon>Fungi</taxon>
        <taxon>Fungi incertae sedis</taxon>
        <taxon>Mucoromycota</taxon>
        <taxon>Mucoromycotina</taxon>
        <taxon>Mucoromycetes</taxon>
        <taxon>Mucorales</taxon>
        <taxon>Mucorineae</taxon>
        <taxon>Rhizopodaceae</taxon>
        <taxon>Rhizopus</taxon>
    </lineage>
</organism>
<name>A0A9P6WUJ7_RHIOR</name>
<dbReference type="SUPFAM" id="SSF56219">
    <property type="entry name" value="DNase I-like"/>
    <property type="match status" value="1"/>
</dbReference>
<comment type="caution">
    <text evidence="1">The sequence shown here is derived from an EMBL/GenBank/DDBJ whole genome shotgun (WGS) entry which is preliminary data.</text>
</comment>